<organism evidence="1 2">
    <name type="scientific">Chondromyces apiculatus DSM 436</name>
    <dbReference type="NCBI Taxonomy" id="1192034"/>
    <lineage>
        <taxon>Bacteria</taxon>
        <taxon>Pseudomonadati</taxon>
        <taxon>Myxococcota</taxon>
        <taxon>Polyangia</taxon>
        <taxon>Polyangiales</taxon>
        <taxon>Polyangiaceae</taxon>
        <taxon>Chondromyces</taxon>
    </lineage>
</organism>
<accession>A0A017T768</accession>
<dbReference type="AlphaFoldDB" id="A0A017T768"/>
<gene>
    <name evidence="1" type="ORF">CAP_3888</name>
</gene>
<dbReference type="EMBL" id="ASRX01000029">
    <property type="protein sequence ID" value="EYF04862.1"/>
    <property type="molecule type" value="Genomic_DNA"/>
</dbReference>
<keyword evidence="2" id="KW-1185">Reference proteome</keyword>
<dbReference type="STRING" id="1192034.CAP_3888"/>
<evidence type="ECO:0008006" key="3">
    <source>
        <dbReference type="Google" id="ProtNLM"/>
    </source>
</evidence>
<evidence type="ECO:0000313" key="1">
    <source>
        <dbReference type="EMBL" id="EYF04862.1"/>
    </source>
</evidence>
<name>A0A017T768_9BACT</name>
<dbReference type="Proteomes" id="UP000019678">
    <property type="component" value="Unassembled WGS sequence"/>
</dbReference>
<sequence length="136" mass="15049">MGFESPWLFKATCRGDMDEVDLLELAAELREGAEGQPFVCLLLDLTEAEAMSSEVRKIAAREAALIPYRGIGVFGAPFHARVFLRLLMGAFQVFAPHRVVPFSFFDTEVEARAWLLSLAKDGPRQDAAPPVQHMNG</sequence>
<proteinExistence type="predicted"/>
<reference evidence="1 2" key="1">
    <citation type="submission" date="2013-05" db="EMBL/GenBank/DDBJ databases">
        <title>Genome assembly of Chondromyces apiculatus DSM 436.</title>
        <authorList>
            <person name="Sharma G."/>
            <person name="Khatri I."/>
            <person name="Kaur C."/>
            <person name="Mayilraj S."/>
            <person name="Subramanian S."/>
        </authorList>
    </citation>
    <scope>NUCLEOTIDE SEQUENCE [LARGE SCALE GENOMIC DNA]</scope>
    <source>
        <strain evidence="1 2">DSM 436</strain>
    </source>
</reference>
<protein>
    <recommendedName>
        <fullName evidence="3">STAS/SEC14 domain-containing protein</fullName>
    </recommendedName>
</protein>
<comment type="caution">
    <text evidence="1">The sequence shown here is derived from an EMBL/GenBank/DDBJ whole genome shotgun (WGS) entry which is preliminary data.</text>
</comment>
<evidence type="ECO:0000313" key="2">
    <source>
        <dbReference type="Proteomes" id="UP000019678"/>
    </source>
</evidence>